<dbReference type="Gene3D" id="1.20.5.1300">
    <property type="match status" value="1"/>
</dbReference>
<name>A0A101ENU9_9THEM</name>
<dbReference type="EC" id="1.1.1.23" evidence="3 11"/>
<evidence type="ECO:0000256" key="6">
    <source>
        <dbReference type="ARBA" id="ARBA00022833"/>
    </source>
</evidence>
<evidence type="ECO:0000313" key="18">
    <source>
        <dbReference type="Proteomes" id="UP000058636"/>
    </source>
</evidence>
<dbReference type="InterPro" id="IPR012131">
    <property type="entry name" value="Hstdl_DH"/>
</dbReference>
<dbReference type="CDD" id="cd06572">
    <property type="entry name" value="Histidinol_dh"/>
    <property type="match status" value="1"/>
</dbReference>
<dbReference type="NCBIfam" id="TIGR00069">
    <property type="entry name" value="hisD"/>
    <property type="match status" value="1"/>
</dbReference>
<feature type="binding site" evidence="11 14">
    <location>
        <position position="257"/>
    </location>
    <ligand>
        <name>substrate</name>
    </ligand>
</feature>
<accession>A0A101ENU9</accession>
<keyword evidence="4 11" id="KW-0028">Amino-acid biosynthesis</keyword>
<evidence type="ECO:0000256" key="9">
    <source>
        <dbReference type="ARBA" id="ARBA00023102"/>
    </source>
</evidence>
<dbReference type="InterPro" id="IPR022695">
    <property type="entry name" value="Histidinol_DH_monofunct"/>
</dbReference>
<feature type="binding site" evidence="11 14">
    <location>
        <position position="232"/>
    </location>
    <ligand>
        <name>substrate</name>
    </ligand>
</feature>
<feature type="binding site" evidence="11 14">
    <location>
        <position position="358"/>
    </location>
    <ligand>
        <name>substrate</name>
    </ligand>
</feature>
<evidence type="ECO:0000256" key="11">
    <source>
        <dbReference type="HAMAP-Rule" id="MF_01024"/>
    </source>
</evidence>
<dbReference type="InterPro" id="IPR001692">
    <property type="entry name" value="Histidinol_DH_CS"/>
</dbReference>
<evidence type="ECO:0000256" key="15">
    <source>
        <dbReference type="PIRSR" id="PIRSR000099-4"/>
    </source>
</evidence>
<dbReference type="GO" id="GO:0051287">
    <property type="term" value="F:NAD binding"/>
    <property type="evidence" value="ECO:0007669"/>
    <property type="project" value="InterPro"/>
</dbReference>
<sequence length="428" mass="47635">MILMNNPGDKEVLRLLKQRMESVSQVEETVKEIIRRVKEEGDRALEEFLKRFEKHPVGIENLRVTEKEISEAQVEEEFVETIKIVIEDLKEFHRRQEERSFFFTTKGGSFLGEMVVPLESVGIYVPGGKVPYFSTLLMCAVPAIVAGVERIAVTTPPNENGGISPYILKTCEILGLKEIYRMGGAHAVAALTYGTETVKPVDKIVGPGGVFVTLAKKHVYGDVGIDSIAGPSEIAIVTDGSADLDLIAADFLSQAEHDENAMSVVITTSKEVFEKLPQVIERHLEALPEERRKTARISTENFGTIILTDSLKRAFEISNLIAPEHLEVLVENPFESLGHIKNAGSVFLGKYTCESVGDYGAGPNHVLPTFRSARFSSGLRVSDFTKKIFITYLSEEDFKRKGELYSKMARWEGFEAHARAIDVRRGKL</sequence>
<dbReference type="EMBL" id="LGFG01000241">
    <property type="protein sequence ID" value="KUK22167.1"/>
    <property type="molecule type" value="Genomic_DNA"/>
</dbReference>
<evidence type="ECO:0000256" key="3">
    <source>
        <dbReference type="ARBA" id="ARBA00012965"/>
    </source>
</evidence>
<evidence type="ECO:0000256" key="7">
    <source>
        <dbReference type="ARBA" id="ARBA00023002"/>
    </source>
</evidence>
<dbReference type="GO" id="GO:0008270">
    <property type="term" value="F:zinc ion binding"/>
    <property type="evidence" value="ECO:0007669"/>
    <property type="project" value="UniProtKB-UniRule"/>
</dbReference>
<dbReference type="PANTHER" id="PTHR21256:SF2">
    <property type="entry name" value="HISTIDINE BIOSYNTHESIS TRIFUNCTIONAL PROTEIN"/>
    <property type="match status" value="1"/>
</dbReference>
<evidence type="ECO:0000313" key="17">
    <source>
        <dbReference type="EMBL" id="KUK22167.1"/>
    </source>
</evidence>
<comment type="cofactor">
    <cofactor evidence="11 15">
        <name>Zn(2+)</name>
        <dbReference type="ChEBI" id="CHEBI:29105"/>
    </cofactor>
    <text evidence="11 15">Binds 1 zinc ion per subunit.</text>
</comment>
<dbReference type="UniPathway" id="UPA00031">
    <property type="reaction ID" value="UER00014"/>
</dbReference>
<evidence type="ECO:0000256" key="1">
    <source>
        <dbReference type="ARBA" id="ARBA00004940"/>
    </source>
</evidence>
<dbReference type="PATRIC" id="fig|93930.3.peg.929"/>
<dbReference type="Gene3D" id="3.40.50.1980">
    <property type="entry name" value="Nitrogenase molybdenum iron protein domain"/>
    <property type="match status" value="2"/>
</dbReference>
<dbReference type="FunFam" id="3.40.50.1980:FF:000001">
    <property type="entry name" value="Histidinol dehydrogenase"/>
    <property type="match status" value="1"/>
</dbReference>
<feature type="binding site" evidence="11 14">
    <location>
        <position position="254"/>
    </location>
    <ligand>
        <name>substrate</name>
    </ligand>
</feature>
<comment type="caution">
    <text evidence="11">Lacks conserved residue(s) required for the propagation of feature annotation.</text>
</comment>
<keyword evidence="6 11" id="KW-0862">Zinc</keyword>
<evidence type="ECO:0000256" key="8">
    <source>
        <dbReference type="ARBA" id="ARBA00023027"/>
    </source>
</evidence>
<dbReference type="SUPFAM" id="SSF53720">
    <property type="entry name" value="ALDH-like"/>
    <property type="match status" value="1"/>
</dbReference>
<dbReference type="PIRSF" id="PIRSF000099">
    <property type="entry name" value="Histidinol_dh"/>
    <property type="match status" value="1"/>
</dbReference>
<dbReference type="PANTHER" id="PTHR21256">
    <property type="entry name" value="HISTIDINOL DEHYDROGENASE HDH"/>
    <property type="match status" value="1"/>
</dbReference>
<keyword evidence="5 11" id="KW-0479">Metal-binding</keyword>
<dbReference type="PRINTS" id="PR00083">
    <property type="entry name" value="HOLDHDRGNASE"/>
</dbReference>
<feature type="binding site" evidence="11 14">
    <location>
        <position position="417"/>
    </location>
    <ligand>
        <name>substrate</name>
    </ligand>
</feature>
<evidence type="ECO:0000256" key="13">
    <source>
        <dbReference type="PIRSR" id="PIRSR000099-1"/>
    </source>
</evidence>
<keyword evidence="8 11" id="KW-0520">NAD</keyword>
<evidence type="ECO:0000256" key="5">
    <source>
        <dbReference type="ARBA" id="ARBA00022723"/>
    </source>
</evidence>
<keyword evidence="9 11" id="KW-0368">Histidine biosynthesis</keyword>
<dbReference type="FunFam" id="1.20.5.1300:FF:000002">
    <property type="entry name" value="Histidinol dehydrogenase, chloroplastic"/>
    <property type="match status" value="1"/>
</dbReference>
<dbReference type="HAMAP" id="MF_01024">
    <property type="entry name" value="HisD"/>
    <property type="match status" value="1"/>
</dbReference>
<evidence type="ECO:0000256" key="2">
    <source>
        <dbReference type="ARBA" id="ARBA00010178"/>
    </source>
</evidence>
<dbReference type="Proteomes" id="UP000058636">
    <property type="component" value="Unassembled WGS sequence"/>
</dbReference>
<dbReference type="Pfam" id="PF00815">
    <property type="entry name" value="Histidinol_dh"/>
    <property type="match status" value="1"/>
</dbReference>
<feature type="active site" description="Proton acceptor" evidence="11 13">
    <location>
        <position position="324"/>
    </location>
</feature>
<protein>
    <recommendedName>
        <fullName evidence="3 11">Histidinol dehydrogenase</fullName>
        <shortName evidence="11">HDH</shortName>
        <ecNumber evidence="3 11">1.1.1.23</ecNumber>
    </recommendedName>
</protein>
<feature type="active site" description="Proton acceptor" evidence="11 13">
    <location>
        <position position="325"/>
    </location>
</feature>
<feature type="binding site" evidence="11 14">
    <location>
        <position position="325"/>
    </location>
    <ligand>
        <name>substrate</name>
    </ligand>
</feature>
<evidence type="ECO:0000256" key="10">
    <source>
        <dbReference type="ARBA" id="ARBA00049489"/>
    </source>
</evidence>
<reference evidence="17 18" key="1">
    <citation type="journal article" date="2015" name="MBio">
        <title>Genome-Resolved Metagenomic Analysis Reveals Roles for Candidate Phyla and Other Microbial Community Members in Biogeochemical Transformations in Oil Reservoirs.</title>
        <authorList>
            <person name="Hu P."/>
            <person name="Tom L."/>
            <person name="Singh A."/>
            <person name="Thomas B.C."/>
            <person name="Baker B.J."/>
            <person name="Piceno Y.M."/>
            <person name="Andersen G.L."/>
            <person name="Banfield J.F."/>
        </authorList>
    </citation>
    <scope>NUCLEOTIDE SEQUENCE [LARGE SCALE GENOMIC DNA]</scope>
    <source>
        <strain evidence="17">46_26</strain>
    </source>
</reference>
<feature type="binding site" evidence="11 15">
    <location>
        <position position="358"/>
    </location>
    <ligand>
        <name>Zn(2+)</name>
        <dbReference type="ChEBI" id="CHEBI:29105"/>
    </ligand>
</feature>
<comment type="similarity">
    <text evidence="2 11 12 16">Belongs to the histidinol dehydrogenase family.</text>
</comment>
<dbReference type="GO" id="GO:0005829">
    <property type="term" value="C:cytosol"/>
    <property type="evidence" value="ECO:0007669"/>
    <property type="project" value="TreeGrafter"/>
</dbReference>
<comment type="pathway">
    <text evidence="1 11">Amino-acid biosynthesis; L-histidine biosynthesis; L-histidine from 5-phospho-alpha-D-ribose 1-diphosphate: step 9/9.</text>
</comment>
<dbReference type="AlphaFoldDB" id="A0A101ENU9"/>
<dbReference type="FunFam" id="3.40.50.1980:FF:000026">
    <property type="entry name" value="Histidinol dehydrogenase"/>
    <property type="match status" value="1"/>
</dbReference>
<dbReference type="GO" id="GO:0004399">
    <property type="term" value="F:histidinol dehydrogenase activity"/>
    <property type="evidence" value="ECO:0007669"/>
    <property type="project" value="UniProtKB-UniRule"/>
</dbReference>
<feature type="binding site" evidence="11 14">
    <location>
        <position position="412"/>
    </location>
    <ligand>
        <name>substrate</name>
    </ligand>
</feature>
<comment type="catalytic activity">
    <reaction evidence="10 11">
        <text>L-histidinol + 2 NAD(+) + H2O = L-histidine + 2 NADH + 3 H(+)</text>
        <dbReference type="Rhea" id="RHEA:20641"/>
        <dbReference type="ChEBI" id="CHEBI:15377"/>
        <dbReference type="ChEBI" id="CHEBI:15378"/>
        <dbReference type="ChEBI" id="CHEBI:57540"/>
        <dbReference type="ChEBI" id="CHEBI:57595"/>
        <dbReference type="ChEBI" id="CHEBI:57699"/>
        <dbReference type="ChEBI" id="CHEBI:57945"/>
        <dbReference type="EC" id="1.1.1.23"/>
    </reaction>
</comment>
<evidence type="ECO:0000256" key="16">
    <source>
        <dbReference type="RuleBase" id="RU004175"/>
    </source>
</evidence>
<feature type="binding site" evidence="11 15">
    <location>
        <position position="417"/>
    </location>
    <ligand>
        <name>Zn(2+)</name>
        <dbReference type="ChEBI" id="CHEBI:29105"/>
    </ligand>
</feature>
<feature type="binding site" evidence="11 15">
    <location>
        <position position="254"/>
    </location>
    <ligand>
        <name>Zn(2+)</name>
        <dbReference type="ChEBI" id="CHEBI:29105"/>
    </ligand>
</feature>
<comment type="function">
    <text evidence="11">Catalyzes the sequential NAD-dependent oxidations of L-histidinol to L-histidinaldehyde and then to L-histidine.</text>
</comment>
<feature type="binding site" evidence="11 15">
    <location>
        <position position="257"/>
    </location>
    <ligand>
        <name>Zn(2+)</name>
        <dbReference type="ChEBI" id="CHEBI:29105"/>
    </ligand>
</feature>
<comment type="caution">
    <text evidence="17">The sequence shown here is derived from an EMBL/GenBank/DDBJ whole genome shotgun (WGS) entry which is preliminary data.</text>
</comment>
<evidence type="ECO:0000256" key="4">
    <source>
        <dbReference type="ARBA" id="ARBA00022605"/>
    </source>
</evidence>
<dbReference type="InterPro" id="IPR016161">
    <property type="entry name" value="Ald_DH/histidinol_DH"/>
</dbReference>
<gene>
    <name evidence="11" type="primary">hisD</name>
    <name evidence="17" type="ORF">XD57_1734</name>
</gene>
<evidence type="ECO:0000256" key="14">
    <source>
        <dbReference type="PIRSR" id="PIRSR000099-3"/>
    </source>
</evidence>
<keyword evidence="7 11" id="KW-0560">Oxidoreductase</keyword>
<proteinExistence type="inferred from homology"/>
<evidence type="ECO:0000256" key="12">
    <source>
        <dbReference type="PIRNR" id="PIRNR000099"/>
    </source>
</evidence>
<dbReference type="GO" id="GO:0000105">
    <property type="term" value="P:L-histidine biosynthetic process"/>
    <property type="evidence" value="ECO:0007669"/>
    <property type="project" value="UniProtKB-UniRule"/>
</dbReference>
<dbReference type="PROSITE" id="PS00611">
    <property type="entry name" value="HISOL_DEHYDROGENASE"/>
    <property type="match status" value="1"/>
</dbReference>
<organism evidence="17 18">
    <name type="scientific">Thermotoga petrophila</name>
    <dbReference type="NCBI Taxonomy" id="93929"/>
    <lineage>
        <taxon>Bacteria</taxon>
        <taxon>Thermotogati</taxon>
        <taxon>Thermotogota</taxon>
        <taxon>Thermotogae</taxon>
        <taxon>Thermotogales</taxon>
        <taxon>Thermotogaceae</taxon>
        <taxon>Thermotoga</taxon>
    </lineage>
</organism>